<dbReference type="SUPFAM" id="SSF51182">
    <property type="entry name" value="RmlC-like cupins"/>
    <property type="match status" value="1"/>
</dbReference>
<evidence type="ECO:0000259" key="5">
    <source>
        <dbReference type="Pfam" id="PF17954"/>
    </source>
</evidence>
<dbReference type="InterPro" id="IPR014710">
    <property type="entry name" value="RmlC-like_jellyroll"/>
</dbReference>
<gene>
    <name evidence="6" type="ORF">DHW31_06800</name>
</gene>
<protein>
    <recommendedName>
        <fullName evidence="8">Pirin family protein</fullName>
    </recommendedName>
</protein>
<dbReference type="Pfam" id="PF17954">
    <property type="entry name" value="Pirin_C_2"/>
    <property type="match status" value="1"/>
</dbReference>
<evidence type="ECO:0008006" key="8">
    <source>
        <dbReference type="Google" id="ProtNLM"/>
    </source>
</evidence>
<proteinExistence type="inferred from homology"/>
<evidence type="ECO:0000256" key="2">
    <source>
        <dbReference type="PIRSR" id="PIRSR006232-1"/>
    </source>
</evidence>
<dbReference type="EMBL" id="DPVG01000244">
    <property type="protein sequence ID" value="HCK24471.1"/>
    <property type="molecule type" value="Genomic_DNA"/>
</dbReference>
<dbReference type="InterPro" id="IPR011051">
    <property type="entry name" value="RmlC_Cupin_sf"/>
</dbReference>
<evidence type="ECO:0000313" key="6">
    <source>
        <dbReference type="EMBL" id="HCK24471.1"/>
    </source>
</evidence>
<organism evidence="6 7">
    <name type="scientific">Bacteroides graminisolvens</name>
    <dbReference type="NCBI Taxonomy" id="477666"/>
    <lineage>
        <taxon>Bacteria</taxon>
        <taxon>Pseudomonadati</taxon>
        <taxon>Bacteroidota</taxon>
        <taxon>Bacteroidia</taxon>
        <taxon>Bacteroidales</taxon>
        <taxon>Bacteroidaceae</taxon>
        <taxon>Bacteroides</taxon>
    </lineage>
</organism>
<feature type="domain" description="Pirin N-terminal" evidence="4">
    <location>
        <begin position="10"/>
        <end position="120"/>
    </location>
</feature>
<evidence type="ECO:0000259" key="4">
    <source>
        <dbReference type="Pfam" id="PF02678"/>
    </source>
</evidence>
<dbReference type="GO" id="GO:0046872">
    <property type="term" value="F:metal ion binding"/>
    <property type="evidence" value="ECO:0007669"/>
    <property type="project" value="UniProtKB-KW"/>
</dbReference>
<accession>A0A3D2SGG2</accession>
<comment type="cofactor">
    <cofactor evidence="2">
        <name>Fe cation</name>
        <dbReference type="ChEBI" id="CHEBI:24875"/>
    </cofactor>
    <text evidence="2">Binds 1 Fe cation per subunit.</text>
</comment>
<comment type="caution">
    <text evidence="6">The sequence shown here is derived from an EMBL/GenBank/DDBJ whole genome shotgun (WGS) entry which is preliminary data.</text>
</comment>
<feature type="binding site" evidence="2">
    <location>
        <position position="102"/>
    </location>
    <ligand>
        <name>Fe cation</name>
        <dbReference type="ChEBI" id="CHEBI:24875"/>
    </ligand>
</feature>
<dbReference type="InterPro" id="IPR041602">
    <property type="entry name" value="Quercetinase_C"/>
</dbReference>
<evidence type="ECO:0000256" key="3">
    <source>
        <dbReference type="RuleBase" id="RU003457"/>
    </source>
</evidence>
<evidence type="ECO:0000256" key="1">
    <source>
        <dbReference type="ARBA" id="ARBA00008416"/>
    </source>
</evidence>
<dbReference type="Proteomes" id="UP000263098">
    <property type="component" value="Unassembled WGS sequence"/>
</dbReference>
<keyword evidence="2" id="KW-0479">Metal-binding</keyword>
<sequence>MKTIIDRSNKRGHSLYEWLDSYHSFSFGNYYNPEKMGFGALRVLNDDIIAPETGFDTHPHKNMEIVTIPLKGELKHGDSKMNERIISPGDIQVMSAGTGIYHSESNPHDSVNAGILQIWILPHTRNTEPNYNDYNIRELLKPNELTTLVAPDGSAPGTLLQQAWFSMGTFDAGQDFSYSLHNEQNGIYVFVIEGEAQIENTTLNRRDAMGIYDVDQVKIASKKKSHLLVIEVPL</sequence>
<keyword evidence="2" id="KW-0408">Iron</keyword>
<dbReference type="PANTHER" id="PTHR43212:SF3">
    <property type="entry name" value="QUERCETIN 2,3-DIOXYGENASE"/>
    <property type="match status" value="1"/>
</dbReference>
<feature type="domain" description="Quercetin 2,3-dioxygenase C-terminal cupin" evidence="5">
    <location>
        <begin position="148"/>
        <end position="232"/>
    </location>
</feature>
<dbReference type="AlphaFoldDB" id="A0A3D2SGG2"/>
<dbReference type="Gene3D" id="2.60.120.10">
    <property type="entry name" value="Jelly Rolls"/>
    <property type="match status" value="2"/>
</dbReference>
<feature type="binding site" evidence="2">
    <location>
        <position position="60"/>
    </location>
    <ligand>
        <name>Fe cation</name>
        <dbReference type="ChEBI" id="CHEBI:24875"/>
    </ligand>
</feature>
<feature type="binding site" evidence="2">
    <location>
        <position position="58"/>
    </location>
    <ligand>
        <name>Fe cation</name>
        <dbReference type="ChEBI" id="CHEBI:24875"/>
    </ligand>
</feature>
<dbReference type="CDD" id="cd02910">
    <property type="entry name" value="cupin_Yhhw_N"/>
    <property type="match status" value="1"/>
</dbReference>
<reference evidence="6 7" key="1">
    <citation type="journal article" date="2018" name="Nat. Biotechnol.">
        <title>A standardized bacterial taxonomy based on genome phylogeny substantially revises the tree of life.</title>
        <authorList>
            <person name="Parks D.H."/>
            <person name="Chuvochina M."/>
            <person name="Waite D.W."/>
            <person name="Rinke C."/>
            <person name="Skarshewski A."/>
            <person name="Chaumeil P.A."/>
            <person name="Hugenholtz P."/>
        </authorList>
    </citation>
    <scope>NUCLEOTIDE SEQUENCE [LARGE SCALE GENOMIC DNA]</scope>
    <source>
        <strain evidence="6">UBA9667</strain>
    </source>
</reference>
<evidence type="ECO:0000313" key="7">
    <source>
        <dbReference type="Proteomes" id="UP000263098"/>
    </source>
</evidence>
<dbReference type="PANTHER" id="PTHR43212">
    <property type="entry name" value="QUERCETIN 2,3-DIOXYGENASE"/>
    <property type="match status" value="1"/>
</dbReference>
<dbReference type="Pfam" id="PF02678">
    <property type="entry name" value="Pirin"/>
    <property type="match status" value="1"/>
</dbReference>
<dbReference type="InterPro" id="IPR012093">
    <property type="entry name" value="Pirin"/>
</dbReference>
<dbReference type="PIRSF" id="PIRSF006232">
    <property type="entry name" value="Pirin"/>
    <property type="match status" value="1"/>
</dbReference>
<comment type="similarity">
    <text evidence="1 3">Belongs to the pirin family.</text>
</comment>
<feature type="binding site" evidence="2">
    <location>
        <position position="104"/>
    </location>
    <ligand>
        <name>Fe cation</name>
        <dbReference type="ChEBI" id="CHEBI:24875"/>
    </ligand>
</feature>
<dbReference type="InterPro" id="IPR003829">
    <property type="entry name" value="Pirin_N_dom"/>
</dbReference>
<name>A0A3D2SGG2_9BACE</name>